<proteinExistence type="predicted"/>
<evidence type="ECO:0000313" key="3">
    <source>
        <dbReference type="Proteomes" id="UP000184516"/>
    </source>
</evidence>
<accession>A0A1M5G582</accession>
<evidence type="ECO:0000313" key="2">
    <source>
        <dbReference type="EMBL" id="SHF98886.1"/>
    </source>
</evidence>
<dbReference type="AlphaFoldDB" id="A0A1M5G582"/>
<gene>
    <name evidence="2" type="ORF">SAMN05443549_1011099</name>
</gene>
<evidence type="ECO:0000256" key="1">
    <source>
        <dbReference type="SAM" id="SignalP"/>
    </source>
</evidence>
<sequence>MKTKFLLIGMFFLSILVFTSCNSDSTPAPASTDNTLTLNEVTATQTMDNAIDDVSVIADDQYELTEGSTNGRVSGTYYRLTPDCATISDLGSTPTVRVITITFGTATTSCLFRGHNLRGQIILTRTISTTFPKTMTVTYNNFYINDNKLEGTSTWKREMLGASTTLHPKTTFTMANMKLTTKDGVYTRNGERFREMTAGFSTRTSPTDDVFSTWGTFTTTSSIGNVYSSSIAESTPLINKTACGLQANPRPFPVSGVLKLSKNSHYVTIDYGTGDCDNLAMLAVDGGIAFQIILKD</sequence>
<organism evidence="2 3">
    <name type="scientific">Flavobacterium fluvii</name>
    <dbReference type="NCBI Taxonomy" id="468056"/>
    <lineage>
        <taxon>Bacteria</taxon>
        <taxon>Pseudomonadati</taxon>
        <taxon>Bacteroidota</taxon>
        <taxon>Flavobacteriia</taxon>
        <taxon>Flavobacteriales</taxon>
        <taxon>Flavobacteriaceae</taxon>
        <taxon>Flavobacterium</taxon>
    </lineage>
</organism>
<feature type="signal peptide" evidence="1">
    <location>
        <begin position="1"/>
        <end position="23"/>
    </location>
</feature>
<protein>
    <recommendedName>
        <fullName evidence="4">Lipoprotein</fullName>
    </recommendedName>
</protein>
<dbReference type="PROSITE" id="PS51257">
    <property type="entry name" value="PROKAR_LIPOPROTEIN"/>
    <property type="match status" value="1"/>
</dbReference>
<dbReference type="OrthoDB" id="1114031at2"/>
<dbReference type="Proteomes" id="UP000184516">
    <property type="component" value="Unassembled WGS sequence"/>
</dbReference>
<name>A0A1M5G582_9FLAO</name>
<keyword evidence="3" id="KW-1185">Reference proteome</keyword>
<reference evidence="3" key="1">
    <citation type="submission" date="2016-11" db="EMBL/GenBank/DDBJ databases">
        <authorList>
            <person name="Varghese N."/>
            <person name="Submissions S."/>
        </authorList>
    </citation>
    <scope>NUCLEOTIDE SEQUENCE [LARGE SCALE GENOMIC DNA]</scope>
    <source>
        <strain evidence="3">DSM 19978</strain>
    </source>
</reference>
<dbReference type="EMBL" id="FQWB01000001">
    <property type="protein sequence ID" value="SHF98886.1"/>
    <property type="molecule type" value="Genomic_DNA"/>
</dbReference>
<keyword evidence="1" id="KW-0732">Signal</keyword>
<dbReference type="STRING" id="468056.SAMN05443549_1011099"/>
<feature type="chain" id="PRO_5013223041" description="Lipoprotein" evidence="1">
    <location>
        <begin position="24"/>
        <end position="296"/>
    </location>
</feature>
<evidence type="ECO:0008006" key="4">
    <source>
        <dbReference type="Google" id="ProtNLM"/>
    </source>
</evidence>
<dbReference type="RefSeq" id="WP_141226083.1">
    <property type="nucleotide sequence ID" value="NZ_FQWB01000001.1"/>
</dbReference>